<dbReference type="Proteomes" id="UP000019149">
    <property type="component" value="Unassembled WGS sequence"/>
</dbReference>
<evidence type="ECO:0000256" key="1">
    <source>
        <dbReference type="SAM" id="Phobius"/>
    </source>
</evidence>
<reference evidence="2 3" key="1">
    <citation type="journal article" date="2013" name="Nat. Genet.">
        <title>The genome of the hydatid tapeworm Echinococcus granulosus.</title>
        <authorList>
            <person name="Zheng H."/>
            <person name="Zhang W."/>
            <person name="Zhang L."/>
            <person name="Zhang Z."/>
            <person name="Li J."/>
            <person name="Lu G."/>
            <person name="Zhu Y."/>
            <person name="Wang Y."/>
            <person name="Huang Y."/>
            <person name="Liu J."/>
            <person name="Kang H."/>
            <person name="Chen J."/>
            <person name="Wang L."/>
            <person name="Chen A."/>
            <person name="Yu S."/>
            <person name="Gao Z."/>
            <person name="Jin L."/>
            <person name="Gu W."/>
            <person name="Wang Z."/>
            <person name="Zhao L."/>
            <person name="Shi B."/>
            <person name="Wen H."/>
            <person name="Lin R."/>
            <person name="Jones M.K."/>
            <person name="Brejova B."/>
            <person name="Vinar T."/>
            <person name="Zhao G."/>
            <person name="McManus D.P."/>
            <person name="Chen Z."/>
            <person name="Zhou Y."/>
            <person name="Wang S."/>
        </authorList>
    </citation>
    <scope>NUCLEOTIDE SEQUENCE [LARGE SCALE GENOMIC DNA]</scope>
</reference>
<name>W6U2U5_ECHGR</name>
<accession>W6U2U5</accession>
<keyword evidence="1" id="KW-0472">Membrane</keyword>
<evidence type="ECO:0000313" key="3">
    <source>
        <dbReference type="Proteomes" id="UP000019149"/>
    </source>
</evidence>
<keyword evidence="1" id="KW-1133">Transmembrane helix</keyword>
<evidence type="ECO:0000313" key="2">
    <source>
        <dbReference type="EMBL" id="EUB55403.1"/>
    </source>
</evidence>
<keyword evidence="1" id="KW-0812">Transmembrane</keyword>
<protein>
    <submittedName>
        <fullName evidence="2">Uncharacterized protein</fullName>
    </submittedName>
</protein>
<gene>
    <name evidence="2" type="ORF">EGR_09749</name>
</gene>
<dbReference type="CTD" id="36345464"/>
<dbReference type="EMBL" id="APAU02000164">
    <property type="protein sequence ID" value="EUB55403.1"/>
    <property type="molecule type" value="Genomic_DNA"/>
</dbReference>
<dbReference type="AlphaFoldDB" id="W6U2U5"/>
<proteinExistence type="predicted"/>
<feature type="transmembrane region" description="Helical" evidence="1">
    <location>
        <begin position="32"/>
        <end position="50"/>
    </location>
</feature>
<dbReference type="GeneID" id="36345464"/>
<comment type="caution">
    <text evidence="2">The sequence shown here is derived from an EMBL/GenBank/DDBJ whole genome shotgun (WGS) entry which is preliminary data.</text>
</comment>
<dbReference type="KEGG" id="egl:EGR_09749"/>
<keyword evidence="3" id="KW-1185">Reference proteome</keyword>
<dbReference type="RefSeq" id="XP_024346599.1">
    <property type="nucleotide sequence ID" value="XM_024498998.1"/>
</dbReference>
<sequence>MLYLQENLEVLNLILYNSNNLRINTNPVFSNHAGNCIGYLVLFALLQWIVGSSVQKSTRYAHTINNGKEGPLCTFFRCSQAIFSFLPTNND</sequence>
<organism evidence="2 3">
    <name type="scientific">Echinococcus granulosus</name>
    <name type="common">Hydatid tapeworm</name>
    <dbReference type="NCBI Taxonomy" id="6210"/>
    <lineage>
        <taxon>Eukaryota</taxon>
        <taxon>Metazoa</taxon>
        <taxon>Spiralia</taxon>
        <taxon>Lophotrochozoa</taxon>
        <taxon>Platyhelminthes</taxon>
        <taxon>Cestoda</taxon>
        <taxon>Eucestoda</taxon>
        <taxon>Cyclophyllidea</taxon>
        <taxon>Taeniidae</taxon>
        <taxon>Echinococcus</taxon>
        <taxon>Echinococcus granulosus group</taxon>
    </lineage>
</organism>